<organism evidence="6 7">
    <name type="scientific">Eumeta variegata</name>
    <name type="common">Bagworm moth</name>
    <name type="synonym">Eumeta japonica</name>
    <dbReference type="NCBI Taxonomy" id="151549"/>
    <lineage>
        <taxon>Eukaryota</taxon>
        <taxon>Metazoa</taxon>
        <taxon>Ecdysozoa</taxon>
        <taxon>Arthropoda</taxon>
        <taxon>Hexapoda</taxon>
        <taxon>Insecta</taxon>
        <taxon>Pterygota</taxon>
        <taxon>Neoptera</taxon>
        <taxon>Endopterygota</taxon>
        <taxon>Lepidoptera</taxon>
        <taxon>Glossata</taxon>
        <taxon>Ditrysia</taxon>
        <taxon>Tineoidea</taxon>
        <taxon>Psychidae</taxon>
        <taxon>Oiketicinae</taxon>
        <taxon>Eumeta</taxon>
    </lineage>
</organism>
<evidence type="ECO:0000256" key="4">
    <source>
        <dbReference type="SAM" id="MobiDB-lite"/>
    </source>
</evidence>
<evidence type="ECO:0000256" key="3">
    <source>
        <dbReference type="ARBA" id="ARBA00022840"/>
    </source>
</evidence>
<protein>
    <submittedName>
        <fullName evidence="6">Fanconi anemia group J protein homolog</fullName>
    </submittedName>
</protein>
<dbReference type="InterPro" id="IPR027417">
    <property type="entry name" value="P-loop_NTPase"/>
</dbReference>
<dbReference type="InterPro" id="IPR014013">
    <property type="entry name" value="Helic_SF1/SF2_ATP-bd_DinG/Rad3"/>
</dbReference>
<evidence type="ECO:0000256" key="1">
    <source>
        <dbReference type="ARBA" id="ARBA00022741"/>
    </source>
</evidence>
<gene>
    <name evidence="6" type="primary">BRIP1</name>
    <name evidence="6" type="ORF">EVAR_76844_1</name>
</gene>
<feature type="region of interest" description="Disordered" evidence="4">
    <location>
        <begin position="1"/>
        <end position="20"/>
    </location>
</feature>
<dbReference type="GO" id="GO:0006289">
    <property type="term" value="P:nucleotide-excision repair"/>
    <property type="evidence" value="ECO:0007669"/>
    <property type="project" value="TreeGrafter"/>
</dbReference>
<accession>A0A4C1SEJ3</accession>
<evidence type="ECO:0000256" key="2">
    <source>
        <dbReference type="ARBA" id="ARBA00022801"/>
    </source>
</evidence>
<keyword evidence="2" id="KW-0378">Hydrolase</keyword>
<evidence type="ECO:0000313" key="6">
    <source>
        <dbReference type="EMBL" id="GBP00532.1"/>
    </source>
</evidence>
<sequence>MNPQAPRLYGLPKVHKEDSSSDFNLVKIHKKRRVIYSSESENSSGVSPTEPLTPDEKPPNEEAETPKSLRALRDLLDNLQMRASMFIHCSVPKIYYGARTHKQLQQVVKEFRRTAYCGDARMSILSSRDYSCIREFDKSLYKTKNDMCKECVPKKTETHSKCLYFNNKTALCHDTLPAAFDLEDLVSAGQHLKACPYYAARTMASSADIVFCPYNYLIDPFIRNSMSIDLRDEIVILDEAHNIEDICRDAATFTVTRDHVHSALQELEQLSQYAYANQDIMADVLCIIRALTNWDDWFKNQTQFVIDLPLRNGEATHTLEVEFFAETLKNHNIGREQSQVLKEHTLRIEHAIACTKSKRVDSYLSKDIQNEFISILGKEVKNNILDEIKKAIYFGILFDSTPDISHVDQMSYVIRYVHIEGDDVEVKESFLGFFPIAGKTAVELTENILTQLEVITWTHIYGLGYDNAATMAGVHGGVQAIAKEHNP</sequence>
<dbReference type="GO" id="GO:0003677">
    <property type="term" value="F:DNA binding"/>
    <property type="evidence" value="ECO:0007669"/>
    <property type="project" value="InterPro"/>
</dbReference>
<dbReference type="STRING" id="151549.A0A4C1SEJ3"/>
<dbReference type="SMART" id="SM00488">
    <property type="entry name" value="DEXDc2"/>
    <property type="match status" value="1"/>
</dbReference>
<dbReference type="GO" id="GO:0016818">
    <property type="term" value="F:hydrolase activity, acting on acid anhydrides, in phosphorus-containing anhydrides"/>
    <property type="evidence" value="ECO:0007669"/>
    <property type="project" value="InterPro"/>
</dbReference>
<dbReference type="GO" id="GO:0005634">
    <property type="term" value="C:nucleus"/>
    <property type="evidence" value="ECO:0007669"/>
    <property type="project" value="TreeGrafter"/>
</dbReference>
<dbReference type="AlphaFoldDB" id="A0A4C1SEJ3"/>
<keyword evidence="7" id="KW-1185">Reference proteome</keyword>
<dbReference type="GO" id="GO:1990918">
    <property type="term" value="P:double-strand break repair involved in meiotic recombination"/>
    <property type="evidence" value="ECO:0007669"/>
    <property type="project" value="TreeGrafter"/>
</dbReference>
<dbReference type="PROSITE" id="PS51193">
    <property type="entry name" value="HELICASE_ATP_BIND_2"/>
    <property type="match status" value="1"/>
</dbReference>
<name>A0A4C1SEJ3_EUMVA</name>
<feature type="region of interest" description="Disordered" evidence="4">
    <location>
        <begin position="36"/>
        <end position="67"/>
    </location>
</feature>
<dbReference type="Pfam" id="PF14291">
    <property type="entry name" value="DUF4371"/>
    <property type="match status" value="1"/>
</dbReference>
<dbReference type="InterPro" id="IPR006554">
    <property type="entry name" value="Helicase-like_DEXD_c2"/>
</dbReference>
<dbReference type="Gene3D" id="3.40.50.300">
    <property type="entry name" value="P-loop containing nucleotide triphosphate hydrolases"/>
    <property type="match status" value="1"/>
</dbReference>
<feature type="compositionally biased region" description="Low complexity" evidence="4">
    <location>
        <begin position="37"/>
        <end position="47"/>
    </location>
</feature>
<evidence type="ECO:0000313" key="7">
    <source>
        <dbReference type="Proteomes" id="UP000299102"/>
    </source>
</evidence>
<dbReference type="OrthoDB" id="19182at2759"/>
<dbReference type="PANTHER" id="PTHR11472">
    <property type="entry name" value="DNA REPAIR DEAD HELICASE RAD3/XP-D SUBFAMILY MEMBER"/>
    <property type="match status" value="1"/>
</dbReference>
<dbReference type="Proteomes" id="UP000299102">
    <property type="component" value="Unassembled WGS sequence"/>
</dbReference>
<feature type="compositionally biased region" description="Basic and acidic residues" evidence="4">
    <location>
        <begin position="54"/>
        <end position="67"/>
    </location>
</feature>
<proteinExistence type="predicted"/>
<evidence type="ECO:0000259" key="5">
    <source>
        <dbReference type="PROSITE" id="PS51193"/>
    </source>
</evidence>
<dbReference type="InterPro" id="IPR010614">
    <property type="entry name" value="RAD3-like_helicase_DEAD"/>
</dbReference>
<dbReference type="EMBL" id="BGZK01000006">
    <property type="protein sequence ID" value="GBP00532.1"/>
    <property type="molecule type" value="Genomic_DNA"/>
</dbReference>
<comment type="caution">
    <text evidence="6">The sequence shown here is derived from an EMBL/GenBank/DDBJ whole genome shotgun (WGS) entry which is preliminary data.</text>
</comment>
<dbReference type="GO" id="GO:0005524">
    <property type="term" value="F:ATP binding"/>
    <property type="evidence" value="ECO:0007669"/>
    <property type="project" value="UniProtKB-KW"/>
</dbReference>
<reference evidence="6 7" key="1">
    <citation type="journal article" date="2019" name="Commun. Biol.">
        <title>The bagworm genome reveals a unique fibroin gene that provides high tensile strength.</title>
        <authorList>
            <person name="Kono N."/>
            <person name="Nakamura H."/>
            <person name="Ohtoshi R."/>
            <person name="Tomita M."/>
            <person name="Numata K."/>
            <person name="Arakawa K."/>
        </authorList>
    </citation>
    <scope>NUCLEOTIDE SEQUENCE [LARGE SCALE GENOMIC DNA]</scope>
</reference>
<keyword evidence="3" id="KW-0067">ATP-binding</keyword>
<dbReference type="GO" id="GO:0003678">
    <property type="term" value="F:DNA helicase activity"/>
    <property type="evidence" value="ECO:0007669"/>
    <property type="project" value="InterPro"/>
</dbReference>
<dbReference type="PANTHER" id="PTHR11472:SF47">
    <property type="entry name" value="FANCONI ANEMIA GROUP J PROTEIN"/>
    <property type="match status" value="1"/>
</dbReference>
<dbReference type="InterPro" id="IPR045028">
    <property type="entry name" value="DinG/Rad3-like"/>
</dbReference>
<feature type="domain" description="Helicase ATP-binding" evidence="5">
    <location>
        <begin position="1"/>
        <end position="308"/>
    </location>
</feature>
<dbReference type="InterPro" id="IPR025398">
    <property type="entry name" value="DUF4371"/>
</dbReference>
<keyword evidence="1" id="KW-0547">Nucleotide-binding</keyword>
<dbReference type="Pfam" id="PF06733">
    <property type="entry name" value="DEAD_2"/>
    <property type="match status" value="1"/>
</dbReference>